<name>N6Z108_9RHOO</name>
<protein>
    <recommendedName>
        <fullName evidence="3">Type VI secretion system protein ImpG</fullName>
    </recommendedName>
</protein>
<dbReference type="AlphaFoldDB" id="N6Z108"/>
<dbReference type="NCBIfam" id="TIGR03359">
    <property type="entry name" value="VI_chp_6"/>
    <property type="match status" value="1"/>
</dbReference>
<dbReference type="OrthoDB" id="9763676at2"/>
<dbReference type="InterPro" id="IPR010272">
    <property type="entry name" value="T6SS_TssF"/>
</dbReference>
<dbReference type="PANTHER" id="PTHR35370:SF1">
    <property type="entry name" value="TYPE VI SECRETION SYSTEM COMPONENT TSSF1"/>
    <property type="match status" value="1"/>
</dbReference>
<keyword evidence="2" id="KW-1185">Reference proteome</keyword>
<gene>
    <name evidence="1" type="ORF">C667_08468</name>
</gene>
<accession>N6Z108</accession>
<comment type="caution">
    <text evidence="1">The sequence shown here is derived from an EMBL/GenBank/DDBJ whole genome shotgun (WGS) entry which is preliminary data.</text>
</comment>
<dbReference type="Pfam" id="PF05947">
    <property type="entry name" value="T6SS_TssF"/>
    <property type="match status" value="1"/>
</dbReference>
<evidence type="ECO:0000313" key="1">
    <source>
        <dbReference type="EMBL" id="ENO97530.1"/>
    </source>
</evidence>
<dbReference type="PIRSF" id="PIRSF028304">
    <property type="entry name" value="UCP028304"/>
    <property type="match status" value="1"/>
</dbReference>
<dbReference type="EMBL" id="AMXF01000043">
    <property type="protein sequence ID" value="ENO97530.1"/>
    <property type="molecule type" value="Genomic_DNA"/>
</dbReference>
<dbReference type="Proteomes" id="UP000013047">
    <property type="component" value="Unassembled WGS sequence"/>
</dbReference>
<organism evidence="1 2">
    <name type="scientific">Thauera phenylacetica B4P</name>
    <dbReference type="NCBI Taxonomy" id="1234382"/>
    <lineage>
        <taxon>Bacteria</taxon>
        <taxon>Pseudomonadati</taxon>
        <taxon>Pseudomonadota</taxon>
        <taxon>Betaproteobacteria</taxon>
        <taxon>Rhodocyclales</taxon>
        <taxon>Zoogloeaceae</taxon>
        <taxon>Thauera</taxon>
    </lineage>
</organism>
<sequence length="625" mass="68773">MDPRLLRYYDQELRHVREMGAEFAAQFPKVAARLGMHGIEVADPYVERLLEGFAFLAARVQLKLDAEFPRFTQRMLEIVYPQFLAPTPAMVIAQFQPDIQDANLARGFRIPRGSTMHGTVARGETTACEFRTAHEVCLLPLEVVAASYFSFAPDLPLQQLPGGRRVKGGLRIRLRSGAGLGIADLDLARLPIYLGGGDEVALKLYELALGACVGMLVQPPGEGASACRFVPAGEVRALGFEDDEALLPVNLRGFQGYRLFHEYAAFPQRFCFIDLHGLGAPARECSGSELEIVLLFSRGDPTLEGVVDAANVRLFCAPAINLLERNADRIHVGDGGHDYHVVVDRTRPIDFEVHAIESVTGFGSGGVQAQREFLPLYAAFHHESAQHAAYFCQQREPRLLTEEQKRRGTRTSYVGSEVFISLVDPEEAPYADELRQLSVRVLCTNRDLPLQMPIGLGKTDFTLDSAAPVTAVRVLKGPTRPVSALREGSVAWQFISHLSLNYLSLSHGDAGDAAAAMREMLELYALAGDGAVVRQVEGLRALRVKPVVRRFPLPGPVSFGRGLEVELEIDEMAFQGGSAFLFGAVMERFLGRYVSINSFVETVLRASGRGEIMRWVPRCGNRPIV</sequence>
<evidence type="ECO:0000313" key="2">
    <source>
        <dbReference type="Proteomes" id="UP000013047"/>
    </source>
</evidence>
<dbReference type="PANTHER" id="PTHR35370">
    <property type="entry name" value="CYTOPLASMIC PROTEIN-RELATED-RELATED"/>
    <property type="match status" value="1"/>
</dbReference>
<proteinExistence type="predicted"/>
<reference evidence="1 2" key="1">
    <citation type="submission" date="2012-09" db="EMBL/GenBank/DDBJ databases">
        <title>Draft Genome Sequences of 6 Strains from Genus Thauera.</title>
        <authorList>
            <person name="Liu B."/>
            <person name="Shapleigh J.P."/>
            <person name="Frostegard A.H."/>
        </authorList>
    </citation>
    <scope>NUCLEOTIDE SEQUENCE [LARGE SCALE GENOMIC DNA]</scope>
    <source>
        <strain evidence="1 2">B4P</strain>
    </source>
</reference>
<dbReference type="RefSeq" id="WP_004360575.1">
    <property type="nucleotide sequence ID" value="NZ_AMXF01000043.1"/>
</dbReference>
<evidence type="ECO:0008006" key="3">
    <source>
        <dbReference type="Google" id="ProtNLM"/>
    </source>
</evidence>